<protein>
    <submittedName>
        <fullName evidence="2">3',5'-cyclic-nucleotide phosphodiesterase</fullName>
    </submittedName>
</protein>
<keyword evidence="3" id="KW-1185">Reference proteome</keyword>
<dbReference type="Proteomes" id="UP000235916">
    <property type="component" value="Unassembled WGS sequence"/>
</dbReference>
<dbReference type="GO" id="GO:0006198">
    <property type="term" value="P:cAMP catabolic process"/>
    <property type="evidence" value="ECO:0007669"/>
    <property type="project" value="InterPro"/>
</dbReference>
<dbReference type="InterPro" id="IPR000396">
    <property type="entry name" value="Pdiesterase2"/>
</dbReference>
<evidence type="ECO:0000259" key="1">
    <source>
        <dbReference type="SMART" id="SM00849"/>
    </source>
</evidence>
<dbReference type="InterPro" id="IPR036866">
    <property type="entry name" value="RibonucZ/Hydroxyglut_hydro"/>
</dbReference>
<dbReference type="PANTHER" id="PTHR28283:SF1">
    <property type="entry name" value="3',5'-CYCLIC-NUCLEOTIDE PHOSPHODIESTERASE 1"/>
    <property type="match status" value="1"/>
</dbReference>
<dbReference type="CDD" id="cd07735">
    <property type="entry name" value="class_II_PDE_MBL-fold"/>
    <property type="match status" value="1"/>
</dbReference>
<dbReference type="SMART" id="SM00849">
    <property type="entry name" value="Lactamase_B"/>
    <property type="match status" value="1"/>
</dbReference>
<reference evidence="2 3" key="1">
    <citation type="submission" date="2018-01" db="EMBL/GenBank/DDBJ databases">
        <title>Draft genome sequence of Paucibacter aquatile CR182 isolated from freshwater of the Nakdong River.</title>
        <authorList>
            <person name="Choi A."/>
            <person name="Chung E.J."/>
        </authorList>
    </citation>
    <scope>NUCLEOTIDE SEQUENCE [LARGE SCALE GENOMIC DNA]</scope>
    <source>
        <strain evidence="2 3">CR182</strain>
    </source>
</reference>
<accession>A0A2N8KZ86</accession>
<gene>
    <name evidence="2" type="ORF">C1O66_15290</name>
</gene>
<dbReference type="PANTHER" id="PTHR28283">
    <property type="entry name" value="3',5'-CYCLIC-NUCLEOTIDE PHOSPHODIESTERASE 1"/>
    <property type="match status" value="1"/>
</dbReference>
<dbReference type="AlphaFoldDB" id="A0A2N8KZ86"/>
<dbReference type="SUPFAM" id="SSF56281">
    <property type="entry name" value="Metallo-hydrolase/oxidoreductase"/>
    <property type="match status" value="1"/>
</dbReference>
<dbReference type="RefSeq" id="WP_102768669.1">
    <property type="nucleotide sequence ID" value="NZ_POSP01000003.1"/>
</dbReference>
<feature type="domain" description="Metallo-beta-lactamase" evidence="1">
    <location>
        <begin position="17"/>
        <end position="206"/>
    </location>
</feature>
<dbReference type="OrthoDB" id="9803916at2"/>
<dbReference type="EMBL" id="POSP01000003">
    <property type="protein sequence ID" value="PND38751.1"/>
    <property type="molecule type" value="Genomic_DNA"/>
</dbReference>
<dbReference type="Pfam" id="PF12706">
    <property type="entry name" value="Lactamase_B_2"/>
    <property type="match status" value="1"/>
</dbReference>
<evidence type="ECO:0000313" key="2">
    <source>
        <dbReference type="EMBL" id="PND38751.1"/>
    </source>
</evidence>
<dbReference type="InterPro" id="IPR001279">
    <property type="entry name" value="Metallo-B-lactamas"/>
</dbReference>
<dbReference type="Gene3D" id="3.60.15.10">
    <property type="entry name" value="Ribonuclease Z/Hydroxyacylglutathione hydrolase-like"/>
    <property type="match status" value="1"/>
</dbReference>
<dbReference type="GO" id="GO:0047555">
    <property type="term" value="F:3',5'-cyclic-GMP phosphodiesterase activity"/>
    <property type="evidence" value="ECO:0007669"/>
    <property type="project" value="TreeGrafter"/>
</dbReference>
<evidence type="ECO:0000313" key="3">
    <source>
        <dbReference type="Proteomes" id="UP000235916"/>
    </source>
</evidence>
<name>A0A2N8KZ86_9BURK</name>
<comment type="caution">
    <text evidence="2">The sequence shown here is derived from an EMBL/GenBank/DDBJ whole genome shotgun (WGS) entry which is preliminary data.</text>
</comment>
<proteinExistence type="predicted"/>
<dbReference type="GO" id="GO:1902660">
    <property type="term" value="P:negative regulation of glucose mediated signaling pathway"/>
    <property type="evidence" value="ECO:0007669"/>
    <property type="project" value="TreeGrafter"/>
</dbReference>
<organism evidence="2 3">
    <name type="scientific">Kinneretia aquatilis</name>
    <dbReference type="NCBI Taxonomy" id="2070761"/>
    <lineage>
        <taxon>Bacteria</taxon>
        <taxon>Pseudomonadati</taxon>
        <taxon>Pseudomonadota</taxon>
        <taxon>Betaproteobacteria</taxon>
        <taxon>Burkholderiales</taxon>
        <taxon>Sphaerotilaceae</taxon>
        <taxon>Roseateles</taxon>
    </lineage>
</organism>
<dbReference type="GO" id="GO:0004115">
    <property type="term" value="F:3',5'-cyclic-AMP phosphodiesterase activity"/>
    <property type="evidence" value="ECO:0007669"/>
    <property type="project" value="InterPro"/>
</dbReference>
<sequence length="258" mass="27556">MKIRVLGCSGAIAAGFKTTAFLLDDDVLIDAGTGVGDLALDELARIDHILVTHSHLDHVLSIPLLADSVLRLRAEAGRPPIQVHGLPQTLQALRQHIFNGVIWPDFTRLPSAERPVLSLHAFEVGEVLELGGRRVEVLSAAHTVPACGFAIAGLRGHWVFTGDTGPNPALWARLAQLQVSHLVIETAFSNDEQSLADLSRHLSPARLGVELAQLAGSVAVQITHIKPGEGLAVMEEIAALASRHRIEALVAGMVMDLD</sequence>
<dbReference type="PRINTS" id="PR00388">
    <property type="entry name" value="PDIESTERASE2"/>
</dbReference>